<reference evidence="2" key="1">
    <citation type="submission" date="2021-04" db="EMBL/GenBank/DDBJ databases">
        <title>Oceanospirillales bacteria with DddD are important DMSP degraders in coastal seawater.</title>
        <authorList>
            <person name="Liu J."/>
        </authorList>
    </citation>
    <scope>NUCLEOTIDE SEQUENCE</scope>
    <source>
        <strain evidence="2">D13-1</strain>
    </source>
</reference>
<evidence type="ECO:0000313" key="3">
    <source>
        <dbReference type="Proteomes" id="UP001058461"/>
    </source>
</evidence>
<dbReference type="Gene3D" id="1.10.10.10">
    <property type="entry name" value="Winged helix-like DNA-binding domain superfamily/Winged helix DNA-binding domain"/>
    <property type="match status" value="1"/>
</dbReference>
<sequence>MLSDKQLLDLAEEIYDVALDPSHWVEALTSISVTFSSNIAAVVTQENDSGLCTWARSLGLGEGDQISYATYYGTISPTFLQLHNGGFGDILTDEMHLNRRTYVNSEIYQDYYKPLSIERQTTVVMERTAKDQTYLCLRRPESNSYTDVEIQDICRVAAHVYRAIKLQRRTHFEEQLKVALNAALDHVKSGLVLLDTGGAMIKANLEAERIIAGHDGVYVRGSRLYIERNGCLVDVSTLVEVNGVVGALSPEPDDCVIAIRRPLMRPYIVFVYPLGRSNGDGNERGGTAVFITDTDRRHYLDAQTIQELFGLTPAEARLTAALAEGKSLQEYSDEASIASSTARSTLKSVFKKTQTSRQAELVRLVLSCSVSAK</sequence>
<proteinExistence type="predicted"/>
<dbReference type="InterPro" id="IPR016032">
    <property type="entry name" value="Sig_transdc_resp-reg_C-effctor"/>
</dbReference>
<keyword evidence="3" id="KW-1185">Reference proteome</keyword>
<dbReference type="Proteomes" id="UP001058461">
    <property type="component" value="Chromosome"/>
</dbReference>
<protein>
    <submittedName>
        <fullName evidence="2">Helix-turn-helix transcriptional regulator</fullName>
    </submittedName>
</protein>
<evidence type="ECO:0000259" key="1">
    <source>
        <dbReference type="SMART" id="SM00421"/>
    </source>
</evidence>
<dbReference type="SMART" id="SM00421">
    <property type="entry name" value="HTH_LUXR"/>
    <property type="match status" value="1"/>
</dbReference>
<dbReference type="SUPFAM" id="SSF46894">
    <property type="entry name" value="C-terminal effector domain of the bipartite response regulators"/>
    <property type="match status" value="1"/>
</dbReference>
<organism evidence="2 3">
    <name type="scientific">Marinobacterium rhizophilum</name>
    <dbReference type="NCBI Taxonomy" id="420402"/>
    <lineage>
        <taxon>Bacteria</taxon>
        <taxon>Pseudomonadati</taxon>
        <taxon>Pseudomonadota</taxon>
        <taxon>Gammaproteobacteria</taxon>
        <taxon>Oceanospirillales</taxon>
        <taxon>Oceanospirillaceae</taxon>
        <taxon>Marinobacterium</taxon>
    </lineage>
</organism>
<gene>
    <name evidence="2" type="ORF">KDW95_04325</name>
</gene>
<dbReference type="InterPro" id="IPR000792">
    <property type="entry name" value="Tscrpt_reg_LuxR_C"/>
</dbReference>
<dbReference type="EMBL" id="CP073347">
    <property type="protein sequence ID" value="UTW12907.1"/>
    <property type="molecule type" value="Genomic_DNA"/>
</dbReference>
<dbReference type="InterPro" id="IPR036388">
    <property type="entry name" value="WH-like_DNA-bd_sf"/>
</dbReference>
<name>A0ABY5HM72_9GAMM</name>
<feature type="domain" description="HTH luxR-type" evidence="1">
    <location>
        <begin position="308"/>
        <end position="365"/>
    </location>
</feature>
<dbReference type="RefSeq" id="WP_255855049.1">
    <property type="nucleotide sequence ID" value="NZ_CP073347.1"/>
</dbReference>
<evidence type="ECO:0000313" key="2">
    <source>
        <dbReference type="EMBL" id="UTW12907.1"/>
    </source>
</evidence>
<accession>A0ABY5HM72</accession>